<name>A0A6G1J1X4_9PLEO</name>
<protein>
    <submittedName>
        <fullName evidence="2">Uncharacterized protein</fullName>
    </submittedName>
</protein>
<feature type="compositionally biased region" description="Basic residues" evidence="1">
    <location>
        <begin position="125"/>
        <end position="140"/>
    </location>
</feature>
<sequence>MLWPFSRPSQPPSLSPYAPFPRLQFLQPTSTSPISRVAPCLPAPGSRHKRRLSTDPRTRPLRRSLNIRRQVSILVEAATFESNRRHIFSFGTLQQNLVSFIQIATWPFGNAAGLTGRSGVSIHLPSHRRRRSRPGTRARARSVPVCAPISRNSRSVGTGRSKATGRPDLPRRRAIWPRALRCPTADHCCQCSIRREEKHSKDHH</sequence>
<dbReference type="Proteomes" id="UP000799291">
    <property type="component" value="Unassembled WGS sequence"/>
</dbReference>
<evidence type="ECO:0000256" key="1">
    <source>
        <dbReference type="SAM" id="MobiDB-lite"/>
    </source>
</evidence>
<dbReference type="AlphaFoldDB" id="A0A6G1J1X4"/>
<gene>
    <name evidence="2" type="ORF">K458DRAFT_31551</name>
</gene>
<feature type="region of interest" description="Disordered" evidence="1">
    <location>
        <begin position="120"/>
        <end position="170"/>
    </location>
</feature>
<reference evidence="2" key="1">
    <citation type="journal article" date="2020" name="Stud. Mycol.">
        <title>101 Dothideomycetes genomes: a test case for predicting lifestyles and emergence of pathogens.</title>
        <authorList>
            <person name="Haridas S."/>
            <person name="Albert R."/>
            <person name="Binder M."/>
            <person name="Bloem J."/>
            <person name="Labutti K."/>
            <person name="Salamov A."/>
            <person name="Andreopoulos B."/>
            <person name="Baker S."/>
            <person name="Barry K."/>
            <person name="Bills G."/>
            <person name="Bluhm B."/>
            <person name="Cannon C."/>
            <person name="Castanera R."/>
            <person name="Culley D."/>
            <person name="Daum C."/>
            <person name="Ezra D."/>
            <person name="Gonzalez J."/>
            <person name="Henrissat B."/>
            <person name="Kuo A."/>
            <person name="Liang C."/>
            <person name="Lipzen A."/>
            <person name="Lutzoni F."/>
            <person name="Magnuson J."/>
            <person name="Mondo S."/>
            <person name="Nolan M."/>
            <person name="Ohm R."/>
            <person name="Pangilinan J."/>
            <person name="Park H.-J."/>
            <person name="Ramirez L."/>
            <person name="Alfaro M."/>
            <person name="Sun H."/>
            <person name="Tritt A."/>
            <person name="Yoshinaga Y."/>
            <person name="Zwiers L.-H."/>
            <person name="Turgeon B."/>
            <person name="Goodwin S."/>
            <person name="Spatafora J."/>
            <person name="Crous P."/>
            <person name="Grigoriev I."/>
        </authorList>
    </citation>
    <scope>NUCLEOTIDE SEQUENCE</scope>
    <source>
        <strain evidence="2">CBS 122367</strain>
    </source>
</reference>
<keyword evidence="3" id="KW-1185">Reference proteome</keyword>
<evidence type="ECO:0000313" key="3">
    <source>
        <dbReference type="Proteomes" id="UP000799291"/>
    </source>
</evidence>
<feature type="region of interest" description="Disordered" evidence="1">
    <location>
        <begin position="35"/>
        <end position="59"/>
    </location>
</feature>
<proteinExistence type="predicted"/>
<accession>A0A6G1J1X4</accession>
<evidence type="ECO:0000313" key="2">
    <source>
        <dbReference type="EMBL" id="KAF2684408.1"/>
    </source>
</evidence>
<organism evidence="2 3">
    <name type="scientific">Lentithecium fluviatile CBS 122367</name>
    <dbReference type="NCBI Taxonomy" id="1168545"/>
    <lineage>
        <taxon>Eukaryota</taxon>
        <taxon>Fungi</taxon>
        <taxon>Dikarya</taxon>
        <taxon>Ascomycota</taxon>
        <taxon>Pezizomycotina</taxon>
        <taxon>Dothideomycetes</taxon>
        <taxon>Pleosporomycetidae</taxon>
        <taxon>Pleosporales</taxon>
        <taxon>Massarineae</taxon>
        <taxon>Lentitheciaceae</taxon>
        <taxon>Lentithecium</taxon>
    </lineage>
</organism>
<dbReference type="EMBL" id="MU005581">
    <property type="protein sequence ID" value="KAF2684408.1"/>
    <property type="molecule type" value="Genomic_DNA"/>
</dbReference>